<feature type="region of interest" description="Disordered" evidence="12">
    <location>
        <begin position="601"/>
        <end position="669"/>
    </location>
</feature>
<feature type="compositionally biased region" description="Low complexity" evidence="12">
    <location>
        <begin position="1474"/>
        <end position="1484"/>
    </location>
</feature>
<feature type="coiled-coil region" evidence="11">
    <location>
        <begin position="770"/>
        <end position="825"/>
    </location>
</feature>
<dbReference type="Gene3D" id="2.60.200.20">
    <property type="match status" value="1"/>
</dbReference>
<dbReference type="InterPro" id="IPR027417">
    <property type="entry name" value="P-loop_NTPase"/>
</dbReference>
<dbReference type="InterPro" id="IPR019821">
    <property type="entry name" value="Kinesin_motor_CS"/>
</dbReference>
<evidence type="ECO:0000256" key="11">
    <source>
        <dbReference type="SAM" id="Coils"/>
    </source>
</evidence>
<sequence>MAGAGLTWHLPAIEIDRGAKCIVEMKGNQTVLTPPPDAPQGKNAKDGGQKVFAFDRSYWSFNKEDSNYAGQNCLHEDLGTPLLDNAFQGYNNCIFAYGQTGSGKSYSMMGYGKEHGIIPSICQDMFERIGRIQQAEPNTRCTVEVSYLEIYNERVKDLLNPGTKGNLKVREHPSTGPYVEDLAKLVVGSFQEIEHLMDEGNKARTVAATNMNATSSRSHAVFTLMLTQKSVDTDTKMEMEKVAKISLVDLAGSERATSTGATGARLKEGAEINRSLSTLGRVIAALAEMSTGAKKKKGAASQVPYRDSVLTWLLKDSLGGNSMTAMIAAISPADINYDETLSTLRYADSAKRIKNHAVVNEDANARMIRELKEELSLLRSKLGGGGGGAVGGGAGGVAVPADEVYAEGTPLEKQLVTITGSDGSTKKVSKAEIAEQLSQSEKLLSDLNQTWEQKLAKTEEIHKERESALEELGISIEKGFIGLSTPKRMPHLVNLSDDPLLAECLVYNLKPGITTVGNVESEVDNNLGIRLKGSRILPEHCQFENGADSTVTLIPMEGAAVMINGKRITEPQQLHSGYRVILGDFHIFRFNHPTEALAERAERTETQRHSLLRQSVTASQLHALERTSPTPSPSPRLGPHERSWSKGGSELGSDSRSESPAPRGRETDWSFARREAAGAILGSDQNFSSLTDEELNALFEEVQRARAERVTTGKEGDDDLESLASYPVREKYMSTGTIDNFSLDTALTMPSTPKQGDADDKIRDARDEMQAHLEKQKGEFQDQLKSAEAANVEVEEIKKEKAQMEETLKKMKEDMQKQLAIQKRDFEAKIEKMDPLRRRKASPRLSEAEIELAKKAVKHWRGRRYVQMAESVLQHAATLKEAQIMSQELDESVVFQFCVVDYGHNLCSSYDMILNGGESDDIALEQAIKPCIGVRVVDYKHNIVHLWSLHKLHDRVRQMRQMHQYLDQPEYAQHLSLDNPFIETCMPQYTLIGEADVPLKAVFESRVQDFHLDVLSPHTSHAIGIIKLSLEPSLARAPSNSLKFNVVMHEMVGFAEREGTEVHAQLFIPGISEEDGITTTQFVKDFDEDPIRFESVHSMNVPLSSPSDVVLRVAIFAKVSTMHLDKLLSWDDMRDAVPSSRTKPMTARINESHFYTEEKHDILSRVQILEMDENGEYVPVEVAQTSDLDSGTFQLHQGLQRRITINLTHSSGDVLPWDDVVSVRVGKVQLVDHAGKNPDMGSVSPDIALKLAAKPVFRHNANGTRSITITGQWDSSLHNSLLLDRTTGDKYRVQMTISWEISSPKLAEPMRFSTKACCQILSRSFVRQTSMFSALWQNVRFVHSSTSIFTLKMRPAPIKRVGDLWRMNSQHDYVKGEENLTTWTPRGVSLIGDYIGARKKRRRIAEIGAMQNFLRKVGLPEPRIVVSDESHDVYGIPPPKAKEDDVDSIDELLQYTPDVTQVVDPLDAQTSTGEQSGDQQQEQQPEQESEQQVEQSSGQQSEQQSDQESGPESEQEGDQEEAQEPEQANQDEEGAEEPQPPEEPSPPEPPMSEYTERETLVLERCLKLWRSYPDPLNQILSEGNTKPPADGDPETPTPPDLVASIIRVPKNPTVLRGGYLLVPSSDATRWIKRFVELRRPYLHVHNVTDGEEVAIVSLRNSRVDSQPGILGLLNGDEDEDGGMDMNGALTTSPPQLSPQYDDDRNGHRRTSSGRVISSIVGTMNGNGSGSAAQTRTRRVTSGLAKLSSRLQAGVFAIYGTDNTWLFAARSERDKLDWIFKIDQSYFSSSSVSPDETGADSPGLGY</sequence>
<dbReference type="GO" id="GO:0005546">
    <property type="term" value="F:phosphatidylinositol-4,5-bisphosphate binding"/>
    <property type="evidence" value="ECO:0007669"/>
    <property type="project" value="UniProtKB-ARBA"/>
</dbReference>
<dbReference type="InterPro" id="IPR022140">
    <property type="entry name" value="Kinesin-like_KIF1-typ"/>
</dbReference>
<dbReference type="EMBL" id="LKEA01000020">
    <property type="protein sequence ID" value="ROW00746.1"/>
    <property type="molecule type" value="Genomic_DNA"/>
</dbReference>
<keyword evidence="5 10" id="KW-0547">Nucleotide-binding</keyword>
<dbReference type="FunFam" id="3.40.850.10:FF:000047">
    <property type="entry name" value="Kinesin family protein"/>
    <property type="match status" value="1"/>
</dbReference>
<evidence type="ECO:0000256" key="5">
    <source>
        <dbReference type="ARBA" id="ARBA00022741"/>
    </source>
</evidence>
<dbReference type="CDD" id="cd01365">
    <property type="entry name" value="KISc_KIF1A_KIF1B"/>
    <property type="match status" value="1"/>
</dbReference>
<reference evidence="15 16" key="1">
    <citation type="submission" date="2015-09" db="EMBL/GenBank/DDBJ databases">
        <title>Host preference determinants of Valsa canker pathogens revealed by comparative genomics.</title>
        <authorList>
            <person name="Yin Z."/>
            <person name="Huang L."/>
        </authorList>
    </citation>
    <scope>NUCLEOTIDE SEQUENCE [LARGE SCALE GENOMIC DNA]</scope>
    <source>
        <strain evidence="15 16">03-1</strain>
    </source>
</reference>
<evidence type="ECO:0000256" key="7">
    <source>
        <dbReference type="ARBA" id="ARBA00023054"/>
    </source>
</evidence>
<dbReference type="InterPro" id="IPR000253">
    <property type="entry name" value="FHA_dom"/>
</dbReference>
<evidence type="ECO:0000256" key="10">
    <source>
        <dbReference type="PROSITE-ProRule" id="PRU00283"/>
    </source>
</evidence>
<dbReference type="PROSITE" id="PS50003">
    <property type="entry name" value="PH_DOMAIN"/>
    <property type="match status" value="1"/>
</dbReference>
<feature type="compositionally biased region" description="Pro residues" evidence="12">
    <location>
        <begin position="1541"/>
        <end position="1550"/>
    </location>
</feature>
<dbReference type="InterPro" id="IPR001849">
    <property type="entry name" value="PH_domain"/>
</dbReference>
<comment type="caution">
    <text evidence="15">The sequence shown here is derived from an EMBL/GenBank/DDBJ whole genome shotgun (WGS) entry which is preliminary data.</text>
</comment>
<dbReference type="GO" id="GO:0047496">
    <property type="term" value="P:vesicle transport along microtubule"/>
    <property type="evidence" value="ECO:0007669"/>
    <property type="project" value="UniProtKB-ARBA"/>
</dbReference>
<evidence type="ECO:0000256" key="4">
    <source>
        <dbReference type="ARBA" id="ARBA00022701"/>
    </source>
</evidence>
<evidence type="ECO:0000256" key="2">
    <source>
        <dbReference type="ARBA" id="ARBA00022448"/>
    </source>
</evidence>
<dbReference type="Pfam" id="PF12423">
    <property type="entry name" value="KIF1B"/>
    <property type="match status" value="1"/>
</dbReference>
<dbReference type="Pfam" id="PF12473">
    <property type="entry name" value="DUF3694"/>
    <property type="match status" value="1"/>
</dbReference>
<dbReference type="InterPro" id="IPR001752">
    <property type="entry name" value="Kinesin_motor_dom"/>
</dbReference>
<dbReference type="FunFam" id="2.60.200.20:FF:000021">
    <property type="entry name" value="Kinesin family protein"/>
    <property type="match status" value="1"/>
</dbReference>
<evidence type="ECO:0000256" key="12">
    <source>
        <dbReference type="SAM" id="MobiDB-lite"/>
    </source>
</evidence>
<feature type="compositionally biased region" description="Low complexity" evidence="12">
    <location>
        <begin position="1492"/>
        <end position="1508"/>
    </location>
</feature>
<feature type="domain" description="Kinesin motor" evidence="14">
    <location>
        <begin position="1"/>
        <end position="353"/>
    </location>
</feature>
<dbReference type="Pfam" id="PF16183">
    <property type="entry name" value="Kinesin_assoc"/>
    <property type="match status" value="1"/>
</dbReference>
<keyword evidence="7 11" id="KW-0175">Coiled coil</keyword>
<dbReference type="SMART" id="SM00129">
    <property type="entry name" value="KISc"/>
    <property type="match status" value="1"/>
</dbReference>
<evidence type="ECO:0000256" key="8">
    <source>
        <dbReference type="ARBA" id="ARBA00023175"/>
    </source>
</evidence>
<evidence type="ECO:0000256" key="3">
    <source>
        <dbReference type="ARBA" id="ARBA00022490"/>
    </source>
</evidence>
<dbReference type="SUPFAM" id="SSF50729">
    <property type="entry name" value="PH domain-like"/>
    <property type="match status" value="1"/>
</dbReference>
<accession>A0A423WBK0</accession>
<feature type="region of interest" description="Disordered" evidence="12">
    <location>
        <begin position="1578"/>
        <end position="1599"/>
    </location>
</feature>
<dbReference type="PRINTS" id="PR00380">
    <property type="entry name" value="KINESINHEAVY"/>
</dbReference>
<comment type="subcellular location">
    <subcellularLocation>
        <location evidence="1">Cytoplasm</location>
        <location evidence="1">Cytoskeleton</location>
    </subcellularLocation>
</comment>
<evidence type="ECO:0008006" key="17">
    <source>
        <dbReference type="Google" id="ProtNLM"/>
    </source>
</evidence>
<evidence type="ECO:0000256" key="6">
    <source>
        <dbReference type="ARBA" id="ARBA00022840"/>
    </source>
</evidence>
<keyword evidence="3" id="KW-0963">Cytoplasm</keyword>
<dbReference type="Gene3D" id="3.40.850.10">
    <property type="entry name" value="Kinesin motor domain"/>
    <property type="match status" value="1"/>
</dbReference>
<dbReference type="SUPFAM" id="SSF49879">
    <property type="entry name" value="SMAD/FHA domain"/>
    <property type="match status" value="1"/>
</dbReference>
<evidence type="ECO:0000259" key="14">
    <source>
        <dbReference type="PROSITE" id="PS50067"/>
    </source>
</evidence>
<proteinExistence type="inferred from homology"/>
<keyword evidence="2" id="KW-0813">Transport</keyword>
<feature type="region of interest" description="Disordered" evidence="12">
    <location>
        <begin position="1676"/>
        <end position="1713"/>
    </location>
</feature>
<feature type="compositionally biased region" description="Acidic residues" evidence="12">
    <location>
        <begin position="1509"/>
        <end position="1540"/>
    </location>
</feature>
<keyword evidence="16" id="KW-1185">Reference proteome</keyword>
<dbReference type="GO" id="GO:0008574">
    <property type="term" value="F:plus-end-directed microtubule motor activity"/>
    <property type="evidence" value="ECO:0007669"/>
    <property type="project" value="UniProtKB-ARBA"/>
</dbReference>
<evidence type="ECO:0000256" key="1">
    <source>
        <dbReference type="ARBA" id="ARBA00004245"/>
    </source>
</evidence>
<protein>
    <recommendedName>
        <fullName evidence="17">Kinesin motor domain-containing protein</fullName>
    </recommendedName>
</protein>
<evidence type="ECO:0000259" key="13">
    <source>
        <dbReference type="PROSITE" id="PS50003"/>
    </source>
</evidence>
<dbReference type="InterPro" id="IPR022164">
    <property type="entry name" value="Kinesin-like"/>
</dbReference>
<dbReference type="InterPro" id="IPR036961">
    <property type="entry name" value="Kinesin_motor_dom_sf"/>
</dbReference>
<keyword evidence="8 10" id="KW-0505">Motor protein</keyword>
<dbReference type="Pfam" id="PF00498">
    <property type="entry name" value="FHA"/>
    <property type="match status" value="1"/>
</dbReference>
<feature type="compositionally biased region" description="Basic and acidic residues" evidence="12">
    <location>
        <begin position="653"/>
        <end position="669"/>
    </location>
</feature>
<comment type="similarity">
    <text evidence="10">Belongs to the TRAFAC class myosin-kinesin ATPase superfamily. Kinesin family.</text>
</comment>
<dbReference type="SMART" id="SM00233">
    <property type="entry name" value="PH"/>
    <property type="match status" value="1"/>
</dbReference>
<dbReference type="GO" id="GO:0005524">
    <property type="term" value="F:ATP binding"/>
    <property type="evidence" value="ECO:0007669"/>
    <property type="project" value="UniProtKB-UniRule"/>
</dbReference>
<feature type="region of interest" description="Disordered" evidence="12">
    <location>
        <begin position="1469"/>
        <end position="1554"/>
    </location>
</feature>
<evidence type="ECO:0000313" key="16">
    <source>
        <dbReference type="Proteomes" id="UP000283895"/>
    </source>
</evidence>
<keyword evidence="6 10" id="KW-0067">ATP-binding</keyword>
<dbReference type="CDD" id="cd22705">
    <property type="entry name" value="FHA_KIF1"/>
    <property type="match status" value="1"/>
</dbReference>
<organism evidence="15 16">
    <name type="scientific">Cytospora schulzeri</name>
    <dbReference type="NCBI Taxonomy" id="448051"/>
    <lineage>
        <taxon>Eukaryota</taxon>
        <taxon>Fungi</taxon>
        <taxon>Dikarya</taxon>
        <taxon>Ascomycota</taxon>
        <taxon>Pezizomycotina</taxon>
        <taxon>Sordariomycetes</taxon>
        <taxon>Sordariomycetidae</taxon>
        <taxon>Diaporthales</taxon>
        <taxon>Cytosporaceae</taxon>
        <taxon>Cytospora</taxon>
    </lineage>
</organism>
<dbReference type="Gene3D" id="6.10.250.2520">
    <property type="match status" value="1"/>
</dbReference>
<dbReference type="STRING" id="356882.A0A423WBK0"/>
<dbReference type="PANTHER" id="PTHR47117">
    <property type="entry name" value="STAR-RELATED LIPID TRANSFER PROTEIN 9"/>
    <property type="match status" value="1"/>
</dbReference>
<dbReference type="PROSITE" id="PS50067">
    <property type="entry name" value="KINESIN_MOTOR_2"/>
    <property type="match status" value="1"/>
</dbReference>
<keyword evidence="4" id="KW-0493">Microtubule</keyword>
<dbReference type="Proteomes" id="UP000283895">
    <property type="component" value="Unassembled WGS sequence"/>
</dbReference>
<keyword evidence="9" id="KW-0206">Cytoskeleton</keyword>
<dbReference type="OrthoDB" id="3176171at2759"/>
<dbReference type="GO" id="GO:0008017">
    <property type="term" value="F:microtubule binding"/>
    <property type="evidence" value="ECO:0007669"/>
    <property type="project" value="InterPro"/>
</dbReference>
<evidence type="ECO:0000313" key="15">
    <source>
        <dbReference type="EMBL" id="ROW00746.1"/>
    </source>
</evidence>
<dbReference type="GO" id="GO:0005874">
    <property type="term" value="C:microtubule"/>
    <property type="evidence" value="ECO:0007669"/>
    <property type="project" value="UniProtKB-KW"/>
</dbReference>
<name>A0A423WBK0_9PEZI</name>
<feature type="binding site" evidence="10">
    <location>
        <begin position="98"/>
        <end position="105"/>
    </location>
    <ligand>
        <name>ATP</name>
        <dbReference type="ChEBI" id="CHEBI:30616"/>
    </ligand>
</feature>
<dbReference type="InterPro" id="IPR008984">
    <property type="entry name" value="SMAD_FHA_dom_sf"/>
</dbReference>
<feature type="compositionally biased region" description="Polar residues" evidence="12">
    <location>
        <begin position="1688"/>
        <end position="1698"/>
    </location>
</feature>
<gene>
    <name evidence="15" type="ORF">VMCG_06461</name>
</gene>
<dbReference type="PROSITE" id="PS00411">
    <property type="entry name" value="KINESIN_MOTOR_1"/>
    <property type="match status" value="1"/>
</dbReference>
<evidence type="ECO:0000256" key="9">
    <source>
        <dbReference type="ARBA" id="ARBA00023212"/>
    </source>
</evidence>
<dbReference type="Pfam" id="PF00225">
    <property type="entry name" value="Kinesin"/>
    <property type="match status" value="1"/>
</dbReference>
<dbReference type="InterPro" id="IPR032405">
    <property type="entry name" value="Kinesin_assoc"/>
</dbReference>
<feature type="domain" description="PH" evidence="13">
    <location>
        <begin position="1613"/>
        <end position="1786"/>
    </location>
</feature>
<dbReference type="SUPFAM" id="SSF52540">
    <property type="entry name" value="P-loop containing nucleoside triphosphate hydrolases"/>
    <property type="match status" value="1"/>
</dbReference>